<gene>
    <name evidence="1" type="ORF">FCL54_11655</name>
</gene>
<evidence type="ECO:0000313" key="2">
    <source>
        <dbReference type="Proteomes" id="UP000308230"/>
    </source>
</evidence>
<proteinExistence type="predicted"/>
<dbReference type="OrthoDB" id="2453421at2"/>
<keyword evidence="2" id="KW-1185">Reference proteome</keyword>
<sequence>MELLDWGYSRRYNIKAVFDRFPNSLVVFRMIRDYYFVYIVNWSEDDPIVTRPDLKQMELLLNQELGTLGEYRKRKTYIEDAGTV</sequence>
<dbReference type="EMBL" id="SWLG01000007">
    <property type="protein sequence ID" value="TLS37175.1"/>
    <property type="molecule type" value="Genomic_DNA"/>
</dbReference>
<organism evidence="1 2">
    <name type="scientific">Exobacillus caeni</name>
    <dbReference type="NCBI Taxonomy" id="2574798"/>
    <lineage>
        <taxon>Bacteria</taxon>
        <taxon>Bacillati</taxon>
        <taxon>Bacillota</taxon>
        <taxon>Bacilli</taxon>
        <taxon>Bacillales</taxon>
        <taxon>Guptibacillaceae</taxon>
        <taxon>Exobacillus</taxon>
    </lineage>
</organism>
<name>A0A5R9FC01_9BACL</name>
<accession>A0A5R9FC01</accession>
<evidence type="ECO:0000313" key="1">
    <source>
        <dbReference type="EMBL" id="TLS37175.1"/>
    </source>
</evidence>
<dbReference type="Proteomes" id="UP000308230">
    <property type="component" value="Unassembled WGS sequence"/>
</dbReference>
<protein>
    <submittedName>
        <fullName evidence="1">Uncharacterized protein</fullName>
    </submittedName>
</protein>
<dbReference type="RefSeq" id="WP_138126599.1">
    <property type="nucleotide sequence ID" value="NZ_SWLG01000007.1"/>
</dbReference>
<reference evidence="1 2" key="1">
    <citation type="submission" date="2019-04" db="EMBL/GenBank/DDBJ databases">
        <title>Bacillus caeni sp. nov., a bacterium isolated from mangrove sediment.</title>
        <authorList>
            <person name="Huang H."/>
            <person name="Mo K."/>
            <person name="Hu Y."/>
        </authorList>
    </citation>
    <scope>NUCLEOTIDE SEQUENCE [LARGE SCALE GENOMIC DNA]</scope>
    <source>
        <strain evidence="1 2">HB172195</strain>
    </source>
</reference>
<dbReference type="AlphaFoldDB" id="A0A5R9FC01"/>
<comment type="caution">
    <text evidence="1">The sequence shown here is derived from an EMBL/GenBank/DDBJ whole genome shotgun (WGS) entry which is preliminary data.</text>
</comment>